<organism evidence="8 9">
    <name type="scientific">Camellia sinensis</name>
    <name type="common">Tea plant</name>
    <name type="synonym">Thea sinensis</name>
    <dbReference type="NCBI Taxonomy" id="4442"/>
    <lineage>
        <taxon>Eukaryota</taxon>
        <taxon>Viridiplantae</taxon>
        <taxon>Streptophyta</taxon>
        <taxon>Embryophyta</taxon>
        <taxon>Tracheophyta</taxon>
        <taxon>Spermatophyta</taxon>
        <taxon>Magnoliopsida</taxon>
        <taxon>eudicotyledons</taxon>
        <taxon>Gunneridae</taxon>
        <taxon>Pentapetalae</taxon>
        <taxon>asterids</taxon>
        <taxon>Ericales</taxon>
        <taxon>Theaceae</taxon>
        <taxon>Camellia</taxon>
    </lineage>
</organism>
<evidence type="ECO:0000256" key="2">
    <source>
        <dbReference type="ARBA" id="ARBA00010271"/>
    </source>
</evidence>
<evidence type="ECO:0000313" key="9">
    <source>
        <dbReference type="Proteomes" id="UP000593564"/>
    </source>
</evidence>
<dbReference type="InterPro" id="IPR040911">
    <property type="entry name" value="Exostosin_GT47"/>
</dbReference>
<evidence type="ECO:0000256" key="4">
    <source>
        <dbReference type="ARBA" id="ARBA00022968"/>
    </source>
</evidence>
<keyword evidence="5" id="KW-0333">Golgi apparatus</keyword>
<comment type="subcellular location">
    <subcellularLocation>
        <location evidence="1">Golgi apparatus membrane</location>
        <topology evidence="1">Single-pass type II membrane protein</topology>
    </subcellularLocation>
</comment>
<evidence type="ECO:0000256" key="3">
    <source>
        <dbReference type="ARBA" id="ARBA00022676"/>
    </source>
</evidence>
<evidence type="ECO:0000256" key="6">
    <source>
        <dbReference type="SAM" id="SignalP"/>
    </source>
</evidence>
<dbReference type="EMBL" id="JACBKZ010000006">
    <property type="protein sequence ID" value="KAF5947874.1"/>
    <property type="molecule type" value="Genomic_DNA"/>
</dbReference>
<feature type="domain" description="Exostosin GT47" evidence="7">
    <location>
        <begin position="48"/>
        <end position="289"/>
    </location>
</feature>
<proteinExistence type="inferred from homology"/>
<dbReference type="PANTHER" id="PTHR11062">
    <property type="entry name" value="EXOSTOSIN HEPARAN SULFATE GLYCOSYLTRANSFERASE -RELATED"/>
    <property type="match status" value="1"/>
</dbReference>
<keyword evidence="3" id="KW-0808">Transferase</keyword>
<dbReference type="Proteomes" id="UP000593564">
    <property type="component" value="Unassembled WGS sequence"/>
</dbReference>
<reference evidence="9" key="1">
    <citation type="journal article" date="2020" name="Nat. Commun.">
        <title>Genome assembly of wild tea tree DASZ reveals pedigree and selection history of tea varieties.</title>
        <authorList>
            <person name="Zhang W."/>
            <person name="Zhang Y."/>
            <person name="Qiu H."/>
            <person name="Guo Y."/>
            <person name="Wan H."/>
            <person name="Zhang X."/>
            <person name="Scossa F."/>
            <person name="Alseekh S."/>
            <person name="Zhang Q."/>
            <person name="Wang P."/>
            <person name="Xu L."/>
            <person name="Schmidt M.H."/>
            <person name="Jia X."/>
            <person name="Li D."/>
            <person name="Zhu A."/>
            <person name="Guo F."/>
            <person name="Chen W."/>
            <person name="Ni D."/>
            <person name="Usadel B."/>
            <person name="Fernie A.R."/>
            <person name="Wen W."/>
        </authorList>
    </citation>
    <scope>NUCLEOTIDE SEQUENCE [LARGE SCALE GENOMIC DNA]</scope>
    <source>
        <strain evidence="9">cv. G240</strain>
    </source>
</reference>
<keyword evidence="4" id="KW-0812">Transmembrane</keyword>
<keyword evidence="9" id="KW-1185">Reference proteome</keyword>
<keyword evidence="4" id="KW-0735">Signal-anchor</keyword>
<evidence type="ECO:0000256" key="5">
    <source>
        <dbReference type="ARBA" id="ARBA00023034"/>
    </source>
</evidence>
<dbReference type="InterPro" id="IPR004263">
    <property type="entry name" value="Exostosin"/>
</dbReference>
<comment type="caution">
    <text evidence="8">The sequence shown here is derived from an EMBL/GenBank/DDBJ whole genome shotgun (WGS) entry which is preliminary data.</text>
</comment>
<evidence type="ECO:0000256" key="1">
    <source>
        <dbReference type="ARBA" id="ARBA00004323"/>
    </source>
</evidence>
<feature type="signal peptide" evidence="6">
    <location>
        <begin position="1"/>
        <end position="23"/>
    </location>
</feature>
<dbReference type="AlphaFoldDB" id="A0A7J7H7M4"/>
<comment type="similarity">
    <text evidence="2">Belongs to the glycosyltransferase 47 family.</text>
</comment>
<dbReference type="Pfam" id="PF03016">
    <property type="entry name" value="Exostosin_GT47"/>
    <property type="match status" value="1"/>
</dbReference>
<dbReference type="PANTHER" id="PTHR11062:SF253">
    <property type="entry name" value="EXOSTOSIN GT47 DOMAIN-CONTAINING PROTEIN"/>
    <property type="match status" value="1"/>
</dbReference>
<evidence type="ECO:0000313" key="8">
    <source>
        <dbReference type="EMBL" id="KAF5947874.1"/>
    </source>
</evidence>
<keyword evidence="3" id="KW-0328">Glycosyltransferase</keyword>
<gene>
    <name evidence="8" type="ORF">HYC85_013831</name>
</gene>
<reference evidence="8 9" key="2">
    <citation type="submission" date="2020-07" db="EMBL/GenBank/DDBJ databases">
        <title>Genome assembly of wild tea tree DASZ reveals pedigree and selection history of tea varieties.</title>
        <authorList>
            <person name="Zhang W."/>
        </authorList>
    </citation>
    <scope>NUCLEOTIDE SEQUENCE [LARGE SCALE GENOMIC DNA]</scope>
    <source>
        <strain evidence="9">cv. G240</strain>
        <tissue evidence="8">Leaf</tissue>
    </source>
</reference>
<keyword evidence="6" id="KW-0732">Signal</keyword>
<name>A0A7J7H7M4_CAMSI</name>
<protein>
    <recommendedName>
        <fullName evidence="7">Exostosin GT47 domain-containing protein</fullName>
    </recommendedName>
</protein>
<feature type="chain" id="PRO_5029536091" description="Exostosin GT47 domain-containing protein" evidence="6">
    <location>
        <begin position="24"/>
        <end position="360"/>
    </location>
</feature>
<evidence type="ECO:0000259" key="7">
    <source>
        <dbReference type="Pfam" id="PF03016"/>
    </source>
</evidence>
<dbReference type="GO" id="GO:0000139">
    <property type="term" value="C:Golgi membrane"/>
    <property type="evidence" value="ECO:0007669"/>
    <property type="project" value="UniProtKB-SubCell"/>
</dbReference>
<accession>A0A7J7H7M4</accession>
<sequence length="360" mass="40576">MATNHLSLLLLLSLFLTSTYVQPKPLPTSPYLSPSTVFFSDYQKMFDNFRIYMYTPPISFAFTTPSESLFYTHLLNISSNPFFTQNPNEANLFFIPFPPDLSPRKISRLVRDLRVNSPFWNRSLGADHFYLSRGGIGFASDRNILELKKNAVQISCFPATPGNFIPHKDITLPPLTTSNHPREPLNNKTSSPTFLGFTKKLGQSSFIKELEGDPEFLIVDVDDDASEFDLGEIIASSKFCLFLYGTGGDVSWLGEALRLGCVPVLISDRPIQDLPLMDVLKWSEIAVFVGTSGGGIGELKGLLGGIGGERYDRMRGLGVTAAQHFVWNDSPQPFDAFHMVMYQLWLRRHVIRYARREEWV</sequence>
<dbReference type="GO" id="GO:0016757">
    <property type="term" value="F:glycosyltransferase activity"/>
    <property type="evidence" value="ECO:0007669"/>
    <property type="project" value="UniProtKB-KW"/>
</dbReference>